<dbReference type="EMBL" id="CP038804">
    <property type="protein sequence ID" value="UTY33288.1"/>
    <property type="molecule type" value="Genomic_DNA"/>
</dbReference>
<evidence type="ECO:0000313" key="3">
    <source>
        <dbReference type="EMBL" id="UTY33288.1"/>
    </source>
</evidence>
<proteinExistence type="predicted"/>
<dbReference type="InterPro" id="IPR026866">
    <property type="entry name" value="CR006_AAA"/>
</dbReference>
<dbReference type="InterPro" id="IPR027417">
    <property type="entry name" value="P-loop_NTPase"/>
</dbReference>
<dbReference type="AlphaFoldDB" id="A0AAE9SGZ2"/>
<dbReference type="Pfam" id="PF13166">
    <property type="entry name" value="AAA_13"/>
    <property type="match status" value="1"/>
</dbReference>
<gene>
    <name evidence="3" type="ORF">E4N74_04120</name>
</gene>
<evidence type="ECO:0000256" key="1">
    <source>
        <dbReference type="SAM" id="Coils"/>
    </source>
</evidence>
<sequence>MTSATKNKKEIIDFLWDWADNSDWAKLLVHKVVSTESSLLKSDREEIFKYFLHKIGLIKELPPLTITKPSYSPASKKIELSALSEVTGVNKLAKKQTITFAPNLTVIYGENGTGKTGYGRILKALGFSYDQNNTILSNIFKGTEPQSAKIVFEANGSPETFVWTGKNRNEDLASISVFNNNCVQISLDGSRQLIVSPIGFHLFDLVSSELSALDALFQDKKNEYPVQVSWLENLNLNTPQQVFISNLSKDSDDQKLTELSTFGKEQAKELQVKELDLSNLNKILLQNEIRALNYQCSELNTITERVEQAKKVLNADVWNQLKQINQSIAELEKNTQKGISEIALSKGIEFYETNEFKTFLSSAEAYIKKMAKPNYPQNEDVCIYCRQPLEVDARELLESYRKLLNDKTEENLAKLIKSKHDLINSVNDIDTSLKLSYPSFGSDDKDNPIQPEELTAYNRELEILKKKIINDEISEDLVFNLKYDDFKTFISNKAIQLQDSLSKKNELLTNIETKEKELKKVIAELKDRKYLSEKIDEIRDIIVNHKILAILNKHSNSFSTSSISRKTSQAREELISQDFNNIFQKELMALRKSEMPIELSFGTDKGKTKINHKISNHQLLEILSEGEQKSIALAEFLTELQLDTINAPVIFDDPVNSLDHKIIDSFAKRVIRLSEQRQVVVFTHSVLLFNSLLYSSNQPSFKHLSYKFYNSQKEYDFVGVITEAEEEKNKVKQNISKINTLINSKPKGRSEAEVVKEGFGELRSAIELCIEHEIFNGTIQRYQKHVSLGKFIQVNAESLGKYKASLNDIYERCCGFINAHSNPELVHNDPTIDDLRADFEEFKKIRSEFIKS</sequence>
<evidence type="ECO:0000259" key="2">
    <source>
        <dbReference type="Pfam" id="PF13166"/>
    </source>
</evidence>
<dbReference type="Proteomes" id="UP001058682">
    <property type="component" value="Chromosome"/>
</dbReference>
<dbReference type="SUPFAM" id="SSF52540">
    <property type="entry name" value="P-loop containing nucleoside triphosphate hydrolases"/>
    <property type="match status" value="1"/>
</dbReference>
<keyword evidence="1" id="KW-0175">Coiled coil</keyword>
<evidence type="ECO:0000313" key="4">
    <source>
        <dbReference type="Proteomes" id="UP001058682"/>
    </source>
</evidence>
<feature type="domain" description="Protein CR006 P-loop" evidence="2">
    <location>
        <begin position="378"/>
        <end position="737"/>
    </location>
</feature>
<organism evidence="3 4">
    <name type="scientific">Treponema putidum</name>
    <dbReference type="NCBI Taxonomy" id="221027"/>
    <lineage>
        <taxon>Bacteria</taxon>
        <taxon>Pseudomonadati</taxon>
        <taxon>Spirochaetota</taxon>
        <taxon>Spirochaetia</taxon>
        <taxon>Spirochaetales</taxon>
        <taxon>Treponemataceae</taxon>
        <taxon>Treponema</taxon>
    </lineage>
</organism>
<dbReference type="GO" id="GO:0000731">
    <property type="term" value="P:DNA synthesis involved in DNA repair"/>
    <property type="evidence" value="ECO:0007669"/>
    <property type="project" value="TreeGrafter"/>
</dbReference>
<protein>
    <recommendedName>
        <fullName evidence="2">Protein CR006 P-loop domain-containing protein</fullName>
    </recommendedName>
</protein>
<dbReference type="PANTHER" id="PTHR32182:SF22">
    <property type="entry name" value="ATP-DEPENDENT ENDONUCLEASE, OLD FAMILY-RELATED"/>
    <property type="match status" value="1"/>
</dbReference>
<dbReference type="GO" id="GO:0006302">
    <property type="term" value="P:double-strand break repair"/>
    <property type="evidence" value="ECO:0007669"/>
    <property type="project" value="TreeGrafter"/>
</dbReference>
<feature type="coiled-coil region" evidence="1">
    <location>
        <begin position="497"/>
        <end position="528"/>
    </location>
</feature>
<dbReference type="RefSeq" id="WP_255818998.1">
    <property type="nucleotide sequence ID" value="NZ_CP038804.1"/>
</dbReference>
<name>A0AAE9SGZ2_9SPIR</name>
<dbReference type="PANTHER" id="PTHR32182">
    <property type="entry name" value="DNA REPLICATION AND REPAIR PROTEIN RECF"/>
    <property type="match status" value="1"/>
</dbReference>
<dbReference type="Gene3D" id="3.40.50.300">
    <property type="entry name" value="P-loop containing nucleotide triphosphate hydrolases"/>
    <property type="match status" value="2"/>
</dbReference>
<accession>A0AAE9SGZ2</accession>
<reference evidence="3" key="1">
    <citation type="submission" date="2019-04" db="EMBL/GenBank/DDBJ databases">
        <title>Whole genome sequencing of oral phylogroup 2 treponemes.</title>
        <authorList>
            <person name="Chan Y."/>
            <person name="Zeng H.H."/>
            <person name="Yu X.L."/>
            <person name="Leung W.K."/>
            <person name="Watt R.M."/>
        </authorList>
    </citation>
    <scope>NUCLEOTIDE SEQUENCE</scope>
    <source>
        <strain evidence="3">OMZ 835</strain>
    </source>
</reference>